<evidence type="ECO:0000259" key="7">
    <source>
        <dbReference type="SMART" id="SM00093"/>
    </source>
</evidence>
<evidence type="ECO:0000313" key="9">
    <source>
        <dbReference type="Proteomes" id="UP000694428"/>
    </source>
</evidence>
<accession>A0A8C9G0Y7</accession>
<keyword evidence="5" id="KW-0325">Glycoprotein</keyword>
<comment type="similarity">
    <text evidence="1 6">Belongs to the serpin family.</text>
</comment>
<dbReference type="PANTHER" id="PTHR11461">
    <property type="entry name" value="SERINE PROTEASE INHIBITOR, SERPIN"/>
    <property type="match status" value="1"/>
</dbReference>
<sequence>MLNLLPTAWEKSFDSANTYEDDFFVNANESVRVNMMQRESDYNSYYDRDLSCEVIELPYKGTAEALFILPDDGKMKQVENALSKETTTMLHYCFFSLFNRKLHLHLPRISISGSYDVKDLFMEMGITDVFSSNADLSGISGSHTLQVSQVSGWTDPVMVWQLVFLTNFISKSHYYIQGLP</sequence>
<reference evidence="8" key="2">
    <citation type="submission" date="2025-09" db="UniProtKB">
        <authorList>
            <consortium name="Ensembl"/>
        </authorList>
    </citation>
    <scope>IDENTIFICATION</scope>
</reference>
<organism evidence="8 9">
    <name type="scientific">Pavo cristatus</name>
    <name type="common">Indian peafowl</name>
    <name type="synonym">Blue peafowl</name>
    <dbReference type="NCBI Taxonomy" id="9049"/>
    <lineage>
        <taxon>Eukaryota</taxon>
        <taxon>Metazoa</taxon>
        <taxon>Chordata</taxon>
        <taxon>Craniata</taxon>
        <taxon>Vertebrata</taxon>
        <taxon>Euteleostomi</taxon>
        <taxon>Archelosauria</taxon>
        <taxon>Archosauria</taxon>
        <taxon>Dinosauria</taxon>
        <taxon>Saurischia</taxon>
        <taxon>Theropoda</taxon>
        <taxon>Coelurosauria</taxon>
        <taxon>Aves</taxon>
        <taxon>Neognathae</taxon>
        <taxon>Galloanserae</taxon>
        <taxon>Galliformes</taxon>
        <taxon>Phasianidae</taxon>
        <taxon>Phasianinae</taxon>
        <taxon>Pavo</taxon>
    </lineage>
</organism>
<keyword evidence="3" id="KW-0732">Signal</keyword>
<protein>
    <recommendedName>
        <fullName evidence="7">Serpin domain-containing protein</fullName>
    </recommendedName>
</protein>
<evidence type="ECO:0000256" key="4">
    <source>
        <dbReference type="ARBA" id="ARBA00022900"/>
    </source>
</evidence>
<name>A0A8C9G0Y7_PAVCR</name>
<dbReference type="InterPro" id="IPR036186">
    <property type="entry name" value="Serpin_sf"/>
</dbReference>
<dbReference type="InterPro" id="IPR042185">
    <property type="entry name" value="Serpin_sf_2"/>
</dbReference>
<reference evidence="8" key="1">
    <citation type="submission" date="2025-08" db="UniProtKB">
        <authorList>
            <consortium name="Ensembl"/>
        </authorList>
    </citation>
    <scope>IDENTIFICATION</scope>
</reference>
<dbReference type="SUPFAM" id="SSF56574">
    <property type="entry name" value="Serpins"/>
    <property type="match status" value="1"/>
</dbReference>
<dbReference type="GO" id="GO:0004867">
    <property type="term" value="F:serine-type endopeptidase inhibitor activity"/>
    <property type="evidence" value="ECO:0007669"/>
    <property type="project" value="UniProtKB-KW"/>
</dbReference>
<keyword evidence="2" id="KW-0646">Protease inhibitor</keyword>
<dbReference type="Pfam" id="PF00079">
    <property type="entry name" value="Serpin"/>
    <property type="match status" value="1"/>
</dbReference>
<keyword evidence="9" id="KW-1185">Reference proteome</keyword>
<dbReference type="InterPro" id="IPR042178">
    <property type="entry name" value="Serpin_sf_1"/>
</dbReference>
<dbReference type="GO" id="GO:0005615">
    <property type="term" value="C:extracellular space"/>
    <property type="evidence" value="ECO:0007669"/>
    <property type="project" value="InterPro"/>
</dbReference>
<dbReference type="Proteomes" id="UP000694428">
    <property type="component" value="Unplaced"/>
</dbReference>
<dbReference type="PANTHER" id="PTHR11461:SF165">
    <property type="entry name" value="ALPHA-1-ANTITRYPSIN"/>
    <property type="match status" value="1"/>
</dbReference>
<dbReference type="AlphaFoldDB" id="A0A8C9G0Y7"/>
<dbReference type="InterPro" id="IPR000215">
    <property type="entry name" value="Serpin_fam"/>
</dbReference>
<keyword evidence="4" id="KW-0722">Serine protease inhibitor</keyword>
<evidence type="ECO:0000256" key="2">
    <source>
        <dbReference type="ARBA" id="ARBA00022690"/>
    </source>
</evidence>
<evidence type="ECO:0000313" key="8">
    <source>
        <dbReference type="Ensembl" id="ENSPSTP00000020715.1"/>
    </source>
</evidence>
<feature type="domain" description="Serpin" evidence="7">
    <location>
        <begin position="1"/>
        <end position="171"/>
    </location>
</feature>
<evidence type="ECO:0000256" key="3">
    <source>
        <dbReference type="ARBA" id="ARBA00022729"/>
    </source>
</evidence>
<dbReference type="Gene3D" id="2.30.39.10">
    <property type="entry name" value="Alpha-1-antitrypsin, domain 1"/>
    <property type="match status" value="1"/>
</dbReference>
<dbReference type="Gene3D" id="3.30.497.10">
    <property type="entry name" value="Antithrombin, subunit I, domain 2"/>
    <property type="match status" value="1"/>
</dbReference>
<proteinExistence type="inferred from homology"/>
<evidence type="ECO:0000256" key="5">
    <source>
        <dbReference type="ARBA" id="ARBA00023180"/>
    </source>
</evidence>
<dbReference type="FunFam" id="2.30.39.10:FF:000003">
    <property type="entry name" value="alpha-1-antitrypsin isoform X1"/>
    <property type="match status" value="1"/>
</dbReference>
<dbReference type="SMART" id="SM00093">
    <property type="entry name" value="SERPIN"/>
    <property type="match status" value="1"/>
</dbReference>
<dbReference type="Ensembl" id="ENSPSTT00000021730.1">
    <property type="protein sequence ID" value="ENSPSTP00000020715.1"/>
    <property type="gene ID" value="ENSPSTG00000015044.1"/>
</dbReference>
<evidence type="ECO:0000256" key="1">
    <source>
        <dbReference type="ARBA" id="ARBA00009500"/>
    </source>
</evidence>
<dbReference type="InterPro" id="IPR023796">
    <property type="entry name" value="Serpin_dom"/>
</dbReference>
<evidence type="ECO:0000256" key="6">
    <source>
        <dbReference type="RuleBase" id="RU000411"/>
    </source>
</evidence>